<feature type="region of interest" description="Disordered" evidence="1">
    <location>
        <begin position="361"/>
        <end position="397"/>
    </location>
</feature>
<comment type="caution">
    <text evidence="3">The sequence shown here is derived from an EMBL/GenBank/DDBJ whole genome shotgun (WGS) entry which is preliminary data.</text>
</comment>
<keyword evidence="2" id="KW-1133">Transmembrane helix</keyword>
<dbReference type="EMBL" id="CAWYQH010000097">
    <property type="protein sequence ID" value="CAK8683197.1"/>
    <property type="molecule type" value="Genomic_DNA"/>
</dbReference>
<feature type="compositionally biased region" description="Basic and acidic residues" evidence="1">
    <location>
        <begin position="530"/>
        <end position="540"/>
    </location>
</feature>
<evidence type="ECO:0000256" key="2">
    <source>
        <dbReference type="SAM" id="Phobius"/>
    </source>
</evidence>
<reference evidence="3 4" key="1">
    <citation type="submission" date="2024-02" db="EMBL/GenBank/DDBJ databases">
        <authorList>
            <person name="Daric V."/>
            <person name="Darras S."/>
        </authorList>
    </citation>
    <scope>NUCLEOTIDE SEQUENCE [LARGE SCALE GENOMIC DNA]</scope>
</reference>
<keyword evidence="2" id="KW-0472">Membrane</keyword>
<keyword evidence="4" id="KW-1185">Reference proteome</keyword>
<sequence>MSKALCRYNKILLEISIMLTCSLVYANDGLILPCPKLKILPPKTLSRDKFDVYDRDEPDVISKKWEIRVVSETYLTISIDFDETNLKGKDCKLGGPSVQIRTYQKGSVETYSFCVNRKIHYNQLVSQELVEVFYCNRNGSLKFSVVPGLSGYVHAQRSNSGRYRSTKKPQWLAIYGYIDRVDLILEDITIRSGTGGGCKKGFISLKDCDAERSLLPSGKDLICPNNKIRDLYHVSGSCINVTFRYASFIATYKALSLADLSTSVRSTIETTPENTMLPQNQGYTENKSIYTTIGLGCAGLIIMLIVIFTIVKLRRRKAERLRRTSTNAEMVSTKIASREGTKSGHRTLAISNQMYDKVIKGENKDQQSPMLEENNTVRERNCPRSRLTSPEDERKQQRLSQLAGNYIGFVPTHIGKKDNNEGRRYPKQQVDMHHDRPPIPPPPFVKSSGHTTENKYESIDRHLTAEDLISPAYETINQKQTDTPETLKPQNKPMEVAVYVSSDDLQQDRFENNPPTFTASMDMDQPMPSEKYHKESNMEPRTDRDGYLALTSCNNLHRPETPNKGYVAVNSASKEDIKRHFQKIMPGVKNTTSMPNLANKGKIPEKRFPCNLEQNRTYANANLKMKNDAMKGLNNVSSNGALSSKYKHPRPSAPDIFIPCAYSSGEDISLMRKRLEEIAAKALQANEEEISESGHSSPCTNYPNEQYMYDSPRPSFDSSRDSFLERGFYDTPRPSLPAIFPVDLDHIVERPLFLHDK</sequence>
<evidence type="ECO:0000256" key="1">
    <source>
        <dbReference type="SAM" id="MobiDB-lite"/>
    </source>
</evidence>
<gene>
    <name evidence="3" type="ORF">CVLEPA_LOCUS14297</name>
</gene>
<proteinExistence type="predicted"/>
<name>A0ABP0FUA5_CLALP</name>
<accession>A0ABP0FUA5</accession>
<protein>
    <recommendedName>
        <fullName evidence="5">CUB domain-containing protein</fullName>
    </recommendedName>
</protein>
<feature type="region of interest" description="Disordered" evidence="1">
    <location>
        <begin position="430"/>
        <end position="451"/>
    </location>
</feature>
<organism evidence="3 4">
    <name type="scientific">Clavelina lepadiformis</name>
    <name type="common">Light-bulb sea squirt</name>
    <name type="synonym">Ascidia lepadiformis</name>
    <dbReference type="NCBI Taxonomy" id="159417"/>
    <lineage>
        <taxon>Eukaryota</taxon>
        <taxon>Metazoa</taxon>
        <taxon>Chordata</taxon>
        <taxon>Tunicata</taxon>
        <taxon>Ascidiacea</taxon>
        <taxon>Aplousobranchia</taxon>
        <taxon>Clavelinidae</taxon>
        <taxon>Clavelina</taxon>
    </lineage>
</organism>
<feature type="transmembrane region" description="Helical" evidence="2">
    <location>
        <begin position="289"/>
        <end position="313"/>
    </location>
</feature>
<evidence type="ECO:0000313" key="3">
    <source>
        <dbReference type="EMBL" id="CAK8683197.1"/>
    </source>
</evidence>
<evidence type="ECO:0000313" key="4">
    <source>
        <dbReference type="Proteomes" id="UP001642483"/>
    </source>
</evidence>
<keyword evidence="2" id="KW-0812">Transmembrane</keyword>
<dbReference type="Proteomes" id="UP001642483">
    <property type="component" value="Unassembled WGS sequence"/>
</dbReference>
<evidence type="ECO:0008006" key="5">
    <source>
        <dbReference type="Google" id="ProtNLM"/>
    </source>
</evidence>
<feature type="region of interest" description="Disordered" evidence="1">
    <location>
        <begin position="515"/>
        <end position="540"/>
    </location>
</feature>